<reference evidence="3" key="1">
    <citation type="journal article" date="2019" name="Int. J. Syst. Evol. Microbiol.">
        <title>The Global Catalogue of Microorganisms (GCM) 10K type strain sequencing project: providing services to taxonomists for standard genome sequencing and annotation.</title>
        <authorList>
            <consortium name="The Broad Institute Genomics Platform"/>
            <consortium name="The Broad Institute Genome Sequencing Center for Infectious Disease"/>
            <person name="Wu L."/>
            <person name="Ma J."/>
        </authorList>
    </citation>
    <scope>NUCLEOTIDE SEQUENCE [LARGE SCALE GENOMIC DNA]</scope>
    <source>
        <strain evidence="3">JCM 4816</strain>
    </source>
</reference>
<accession>A0ABP6U070</accession>
<dbReference type="EMBL" id="BAAAXF010000051">
    <property type="protein sequence ID" value="GAA3500068.1"/>
    <property type="molecule type" value="Genomic_DNA"/>
</dbReference>
<evidence type="ECO:0000313" key="2">
    <source>
        <dbReference type="EMBL" id="GAA3500068.1"/>
    </source>
</evidence>
<dbReference type="Proteomes" id="UP001501455">
    <property type="component" value="Unassembled WGS sequence"/>
</dbReference>
<evidence type="ECO:0000256" key="1">
    <source>
        <dbReference type="SAM" id="MobiDB-lite"/>
    </source>
</evidence>
<evidence type="ECO:0000313" key="3">
    <source>
        <dbReference type="Proteomes" id="UP001501455"/>
    </source>
</evidence>
<name>A0ABP6U070_9ACTN</name>
<gene>
    <name evidence="2" type="ORF">GCM10019016_071730</name>
</gene>
<keyword evidence="3" id="KW-1185">Reference proteome</keyword>
<evidence type="ECO:0008006" key="4">
    <source>
        <dbReference type="Google" id="ProtNLM"/>
    </source>
</evidence>
<feature type="region of interest" description="Disordered" evidence="1">
    <location>
        <begin position="1"/>
        <end position="24"/>
    </location>
</feature>
<comment type="caution">
    <text evidence="2">The sequence shown here is derived from an EMBL/GenBank/DDBJ whole genome shotgun (WGS) entry which is preliminary data.</text>
</comment>
<sequence>MREALGEPGPQAGHGGAVGELPGDLPADSALHVGVHVGEQEADRFQHAVEPAAEGQWRPAVGLLAGEGGGESFPTRAQRAIAGSSRGTWRGEAELDALVHRYLAYGGWDKRGPVLRSVSHQVFLVREPTRTSTGTRSVIRT</sequence>
<protein>
    <recommendedName>
        <fullName evidence="4">Aldehyde ferredoxin oxidoreductase C-terminal domain-containing protein</fullName>
    </recommendedName>
</protein>
<proteinExistence type="predicted"/>
<organism evidence="2 3">
    <name type="scientific">Streptomyces prasinosporus</name>
    <dbReference type="NCBI Taxonomy" id="68256"/>
    <lineage>
        <taxon>Bacteria</taxon>
        <taxon>Bacillati</taxon>
        <taxon>Actinomycetota</taxon>
        <taxon>Actinomycetes</taxon>
        <taxon>Kitasatosporales</taxon>
        <taxon>Streptomycetaceae</taxon>
        <taxon>Streptomyces</taxon>
        <taxon>Streptomyces albogriseolus group</taxon>
    </lineage>
</organism>